<organism evidence="9 10">
    <name type="scientific">Bacillus songklensis</name>
    <dbReference type="NCBI Taxonomy" id="1069116"/>
    <lineage>
        <taxon>Bacteria</taxon>
        <taxon>Bacillati</taxon>
        <taxon>Bacillota</taxon>
        <taxon>Bacilli</taxon>
        <taxon>Bacillales</taxon>
        <taxon>Bacillaceae</taxon>
        <taxon>Bacillus</taxon>
    </lineage>
</organism>
<feature type="transmembrane region" description="Helical" evidence="7">
    <location>
        <begin position="276"/>
        <end position="295"/>
    </location>
</feature>
<dbReference type="Gene3D" id="1.20.1250.20">
    <property type="entry name" value="MFS general substrate transporter like domains"/>
    <property type="match status" value="1"/>
</dbReference>
<evidence type="ECO:0000256" key="3">
    <source>
        <dbReference type="ARBA" id="ARBA00022475"/>
    </source>
</evidence>
<evidence type="ECO:0000259" key="8">
    <source>
        <dbReference type="PROSITE" id="PS50850"/>
    </source>
</evidence>
<keyword evidence="3" id="KW-1003">Cell membrane</keyword>
<feature type="transmembrane region" description="Helical" evidence="7">
    <location>
        <begin position="44"/>
        <end position="62"/>
    </location>
</feature>
<dbReference type="Proteomes" id="UP001595752">
    <property type="component" value="Unassembled WGS sequence"/>
</dbReference>
<dbReference type="PROSITE" id="PS50850">
    <property type="entry name" value="MFS"/>
    <property type="match status" value="1"/>
</dbReference>
<dbReference type="Pfam" id="PF07690">
    <property type="entry name" value="MFS_1"/>
    <property type="match status" value="2"/>
</dbReference>
<comment type="caution">
    <text evidence="9">The sequence shown here is derived from an EMBL/GenBank/DDBJ whole genome shotgun (WGS) entry which is preliminary data.</text>
</comment>
<dbReference type="InterPro" id="IPR005829">
    <property type="entry name" value="Sugar_transporter_CS"/>
</dbReference>
<evidence type="ECO:0000256" key="6">
    <source>
        <dbReference type="ARBA" id="ARBA00023136"/>
    </source>
</evidence>
<keyword evidence="4 7" id="KW-0812">Transmembrane</keyword>
<accession>A0ABV8B052</accession>
<feature type="transmembrane region" description="Helical" evidence="7">
    <location>
        <begin position="74"/>
        <end position="91"/>
    </location>
</feature>
<protein>
    <submittedName>
        <fullName evidence="9">MDR family MFS transporter</fullName>
    </submittedName>
</protein>
<dbReference type="EMBL" id="JBHRZT010000032">
    <property type="protein sequence ID" value="MFC3883616.1"/>
    <property type="molecule type" value="Genomic_DNA"/>
</dbReference>
<gene>
    <name evidence="9" type="ORF">ACFOU2_08870</name>
</gene>
<dbReference type="InterPro" id="IPR011701">
    <property type="entry name" value="MFS"/>
</dbReference>
<feature type="transmembrane region" description="Helical" evidence="7">
    <location>
        <begin position="97"/>
        <end position="118"/>
    </location>
</feature>
<evidence type="ECO:0000256" key="2">
    <source>
        <dbReference type="ARBA" id="ARBA00022448"/>
    </source>
</evidence>
<name>A0ABV8B052_9BACI</name>
<dbReference type="PANTHER" id="PTHR23517:SF3">
    <property type="entry name" value="INTEGRAL MEMBRANE TRANSPORT PROTEIN"/>
    <property type="match status" value="1"/>
</dbReference>
<feature type="transmembrane region" description="Helical" evidence="7">
    <location>
        <begin position="167"/>
        <end position="185"/>
    </location>
</feature>
<keyword evidence="10" id="KW-1185">Reference proteome</keyword>
<feature type="transmembrane region" description="Helical" evidence="7">
    <location>
        <begin position="226"/>
        <end position="244"/>
    </location>
</feature>
<evidence type="ECO:0000256" key="4">
    <source>
        <dbReference type="ARBA" id="ARBA00022692"/>
    </source>
</evidence>
<evidence type="ECO:0000256" key="1">
    <source>
        <dbReference type="ARBA" id="ARBA00004651"/>
    </source>
</evidence>
<dbReference type="CDD" id="cd17329">
    <property type="entry name" value="MFS_MdtH_MDR_like"/>
    <property type="match status" value="1"/>
</dbReference>
<feature type="transmembrane region" description="Helical" evidence="7">
    <location>
        <begin position="307"/>
        <end position="323"/>
    </location>
</feature>
<sequence>MRIRDWDGNLKVRLVGETVMNVTYWMFFPFLTIYFADAFGKEKAGFLIILSQFFSVAANLMGGYCADQFGRKKMMVFSALGQGIAFFIFAFSDSPWFHWPVIGFISFTLIGVFGSFYWPASQAMVVDVVDEEHRSHVFAVFYTSINIAVVVGPLLGALFYVPYRFQLIIISGIICILLALLLQKLTRETVPLKQKDQKANDTEKKLWYVHLKNQLADYGIILRDRIFLLFILSGVLVSLTFMQLDMLIPVYTKDVVENMPLFSFGDFMLRVNGEQAFGIMLAENGLFVALFTVIVTKWMTNFRERNIFIISSVVYGISIFLFGQLQSMFGLIFAMGLFTFAELMTAGIQQDFISKLAPEHLRGQYFATASLRYTVGRTIAPIFIPMAVWFGYGWTFAFLSFLALISAVLYYVMFMKYENQQMTKIPTP</sequence>
<keyword evidence="2" id="KW-0813">Transport</keyword>
<dbReference type="InterPro" id="IPR050171">
    <property type="entry name" value="MFS_Transporters"/>
</dbReference>
<comment type="subcellular location">
    <subcellularLocation>
        <location evidence="1">Cell membrane</location>
        <topology evidence="1">Multi-pass membrane protein</topology>
    </subcellularLocation>
</comment>
<dbReference type="PROSITE" id="PS00216">
    <property type="entry name" value="SUGAR_TRANSPORT_1"/>
    <property type="match status" value="1"/>
</dbReference>
<reference evidence="10" key="1">
    <citation type="journal article" date="2019" name="Int. J. Syst. Evol. Microbiol.">
        <title>The Global Catalogue of Microorganisms (GCM) 10K type strain sequencing project: providing services to taxonomists for standard genome sequencing and annotation.</title>
        <authorList>
            <consortium name="The Broad Institute Genomics Platform"/>
            <consortium name="The Broad Institute Genome Sequencing Center for Infectious Disease"/>
            <person name="Wu L."/>
            <person name="Ma J."/>
        </authorList>
    </citation>
    <scope>NUCLEOTIDE SEQUENCE [LARGE SCALE GENOMIC DNA]</scope>
    <source>
        <strain evidence="10">CCUG 61889</strain>
    </source>
</reference>
<dbReference type="RefSeq" id="WP_377914256.1">
    <property type="nucleotide sequence ID" value="NZ_JBHRZT010000032.1"/>
</dbReference>
<dbReference type="InterPro" id="IPR036259">
    <property type="entry name" value="MFS_trans_sf"/>
</dbReference>
<dbReference type="PANTHER" id="PTHR23517">
    <property type="entry name" value="RESISTANCE PROTEIN MDTM, PUTATIVE-RELATED-RELATED"/>
    <property type="match status" value="1"/>
</dbReference>
<evidence type="ECO:0000313" key="10">
    <source>
        <dbReference type="Proteomes" id="UP001595752"/>
    </source>
</evidence>
<feature type="transmembrane region" description="Helical" evidence="7">
    <location>
        <begin position="139"/>
        <end position="161"/>
    </location>
</feature>
<feature type="transmembrane region" description="Helical" evidence="7">
    <location>
        <begin position="396"/>
        <end position="414"/>
    </location>
</feature>
<dbReference type="SUPFAM" id="SSF103473">
    <property type="entry name" value="MFS general substrate transporter"/>
    <property type="match status" value="1"/>
</dbReference>
<evidence type="ECO:0000313" key="9">
    <source>
        <dbReference type="EMBL" id="MFC3883616.1"/>
    </source>
</evidence>
<evidence type="ECO:0000256" key="7">
    <source>
        <dbReference type="SAM" id="Phobius"/>
    </source>
</evidence>
<feature type="domain" description="Major facilitator superfamily (MFS) profile" evidence="8">
    <location>
        <begin position="1"/>
        <end position="418"/>
    </location>
</feature>
<keyword evidence="6 7" id="KW-0472">Membrane</keyword>
<feature type="transmembrane region" description="Helical" evidence="7">
    <location>
        <begin position="12"/>
        <end position="32"/>
    </location>
</feature>
<evidence type="ECO:0000256" key="5">
    <source>
        <dbReference type="ARBA" id="ARBA00022989"/>
    </source>
</evidence>
<keyword evidence="5 7" id="KW-1133">Transmembrane helix</keyword>
<dbReference type="InterPro" id="IPR020846">
    <property type="entry name" value="MFS_dom"/>
</dbReference>
<proteinExistence type="predicted"/>